<name>A0ACC7P2J9_9BACL</name>
<dbReference type="Proteomes" id="UP001631969">
    <property type="component" value="Unassembled WGS sequence"/>
</dbReference>
<protein>
    <submittedName>
        <fullName evidence="1">Uncharacterized protein</fullName>
    </submittedName>
</protein>
<evidence type="ECO:0000313" key="1">
    <source>
        <dbReference type="EMBL" id="MFM9330892.1"/>
    </source>
</evidence>
<sequence>MTPKEREMEIRLDILGSLARSQHALADMLEGIAALTLESPEAAEQVRRQAEVLVRHQAVLAEKLYGIRISRLVKGKPGRVWLSAKVKRGRLK</sequence>
<comment type="caution">
    <text evidence="1">The sequence shown here is derived from an EMBL/GenBank/DDBJ whole genome shotgun (WGS) entry which is preliminary data.</text>
</comment>
<gene>
    <name evidence="1" type="ORF">ACI1P1_21610</name>
</gene>
<organism evidence="1 2">
    <name type="scientific">Paenibacillus mesotrionivorans</name>
    <dbReference type="NCBI Taxonomy" id="3160968"/>
    <lineage>
        <taxon>Bacteria</taxon>
        <taxon>Bacillati</taxon>
        <taxon>Bacillota</taxon>
        <taxon>Bacilli</taxon>
        <taxon>Bacillales</taxon>
        <taxon>Paenibacillaceae</taxon>
        <taxon>Paenibacillus</taxon>
    </lineage>
</organism>
<evidence type="ECO:0000313" key="2">
    <source>
        <dbReference type="Proteomes" id="UP001631969"/>
    </source>
</evidence>
<proteinExistence type="predicted"/>
<dbReference type="EMBL" id="JBJURJ010000015">
    <property type="protein sequence ID" value="MFM9330892.1"/>
    <property type="molecule type" value="Genomic_DNA"/>
</dbReference>
<reference evidence="1" key="1">
    <citation type="submission" date="2024-12" db="EMBL/GenBank/DDBJ databases">
        <authorList>
            <person name="Wu N."/>
        </authorList>
    </citation>
    <scope>NUCLEOTIDE SEQUENCE</scope>
    <source>
        <strain evidence="1">P15</strain>
    </source>
</reference>
<keyword evidence="2" id="KW-1185">Reference proteome</keyword>
<accession>A0ACC7P2J9</accession>